<comment type="caution">
    <text evidence="7">The sequence shown here is derived from an EMBL/GenBank/DDBJ whole genome shotgun (WGS) entry which is preliminary data.</text>
</comment>
<dbReference type="Pfam" id="PF02133">
    <property type="entry name" value="Transp_cyt_pur"/>
    <property type="match status" value="1"/>
</dbReference>
<name>A0A0P7ZNL2_9CYAN</name>
<reference evidence="7 8" key="1">
    <citation type="submission" date="2015-09" db="EMBL/GenBank/DDBJ databases">
        <title>Identification and resolution of microdiversity through metagenomic sequencing of parallel consortia.</title>
        <authorList>
            <person name="Nelson W.C."/>
            <person name="Romine M.F."/>
            <person name="Lindemann S.R."/>
        </authorList>
    </citation>
    <scope>NUCLEOTIDE SEQUENCE [LARGE SCALE GENOMIC DNA]</scope>
    <source>
        <strain evidence="7">Ana</strain>
    </source>
</reference>
<feature type="transmembrane region" description="Helical" evidence="6">
    <location>
        <begin position="377"/>
        <end position="398"/>
    </location>
</feature>
<keyword evidence="3 6" id="KW-0812">Transmembrane</keyword>
<dbReference type="GO" id="GO:0015209">
    <property type="term" value="F:cytosine transmembrane transporter activity"/>
    <property type="evidence" value="ECO:0007669"/>
    <property type="project" value="InterPro"/>
</dbReference>
<keyword evidence="5 6" id="KW-0472">Membrane</keyword>
<comment type="subcellular location">
    <subcellularLocation>
        <location evidence="1">Membrane</location>
        <topology evidence="1">Multi-pass membrane protein</topology>
    </subcellularLocation>
</comment>
<dbReference type="InterPro" id="IPR001248">
    <property type="entry name" value="Pur-cyt_permease"/>
</dbReference>
<feature type="transmembrane region" description="Helical" evidence="6">
    <location>
        <begin position="242"/>
        <end position="261"/>
    </location>
</feature>
<evidence type="ECO:0000256" key="5">
    <source>
        <dbReference type="ARBA" id="ARBA00023136"/>
    </source>
</evidence>
<feature type="transmembrane region" description="Helical" evidence="6">
    <location>
        <begin position="419"/>
        <end position="442"/>
    </location>
</feature>
<sequence>MWFRLCYSFGDGFKEKIMTNVIENAALNKVPSADRSAWPLMPSERNWSQRQLFVVLLVSAAATWCYIIGEYVGYYLNLKPGFASMTAGSLVGMFLVTVAVVPMATRFGIDSVATTKAQFGSRGWMFAGALQYISIIGWNSLLLIFFGKSVAQLLITLGLLPEGGAGFVVPLMAALACAVVYGTLLKGATGVERISNTLFFFIVGVSVWMVVMLLTKESGAIAAATPEYASDKLWDYTTGMEIGIVSLLSWWPYIGAMVRVVPNASKATLPSMLGMGLPVPLISVVGLAAFLAVGTSDPSTWLVSLGGPLFGSIALLFVIAANLGTAVIGVYASAVGLRHLPVMNSLPWKWVLSLSIMPVAAVGIAIPDAFFNNFGTFLAFIGVMFAPLCGIQIADYFFLRRQSISIRALYDPGSEAPYYFWRGFNPAAFLAMAIGFGVYVYLLDPVAYTSRAPYQYLTASLPTCLVGGLSYVLFTLLVNKPLGLGGYENGYEK</sequence>
<feature type="transmembrane region" description="Helical" evidence="6">
    <location>
        <begin position="197"/>
        <end position="215"/>
    </location>
</feature>
<dbReference type="PATRIC" id="fig|1666911.3.peg.3345"/>
<feature type="transmembrane region" description="Helical" evidence="6">
    <location>
        <begin position="273"/>
        <end position="293"/>
    </location>
</feature>
<feature type="transmembrane region" description="Helical" evidence="6">
    <location>
        <begin position="454"/>
        <end position="478"/>
    </location>
</feature>
<dbReference type="Gene3D" id="1.10.4160.10">
    <property type="entry name" value="Hydantoin permease"/>
    <property type="match status" value="1"/>
</dbReference>
<proteinExistence type="inferred from homology"/>
<feature type="transmembrane region" description="Helical" evidence="6">
    <location>
        <begin position="124"/>
        <end position="147"/>
    </location>
</feature>
<dbReference type="PANTHER" id="PTHR30569">
    <property type="entry name" value="CYTOSINE TRANSPORTER CODB"/>
    <property type="match status" value="1"/>
</dbReference>
<dbReference type="EMBL" id="LJZR01000005">
    <property type="protein sequence ID" value="KPQ36659.1"/>
    <property type="molecule type" value="Genomic_DNA"/>
</dbReference>
<gene>
    <name evidence="7" type="primary">cytX</name>
    <name evidence="7" type="ORF">HLUCCA11_05685</name>
</gene>
<dbReference type="PANTHER" id="PTHR30569:SF0">
    <property type="entry name" value="CYTOSINE PERMEASE"/>
    <property type="match status" value="1"/>
</dbReference>
<dbReference type="STRING" id="1666911.HLUCCA11_05685"/>
<keyword evidence="4 6" id="KW-1133">Transmembrane helix</keyword>
<accession>A0A0P7ZNL2</accession>
<feature type="transmembrane region" description="Helical" evidence="6">
    <location>
        <begin position="167"/>
        <end position="185"/>
    </location>
</feature>
<dbReference type="Proteomes" id="UP000050465">
    <property type="component" value="Unassembled WGS sequence"/>
</dbReference>
<organism evidence="7 8">
    <name type="scientific">Phormidesmis priestleyi Ana</name>
    <dbReference type="NCBI Taxonomy" id="1666911"/>
    <lineage>
        <taxon>Bacteria</taxon>
        <taxon>Bacillati</taxon>
        <taxon>Cyanobacteriota</taxon>
        <taxon>Cyanophyceae</taxon>
        <taxon>Leptolyngbyales</taxon>
        <taxon>Leptolyngbyaceae</taxon>
        <taxon>Phormidesmis</taxon>
    </lineage>
</organism>
<evidence type="ECO:0000256" key="6">
    <source>
        <dbReference type="SAM" id="Phobius"/>
    </source>
</evidence>
<dbReference type="InterPro" id="IPR030191">
    <property type="entry name" value="CodB"/>
</dbReference>
<evidence type="ECO:0000256" key="2">
    <source>
        <dbReference type="ARBA" id="ARBA00008974"/>
    </source>
</evidence>
<feature type="transmembrane region" description="Helical" evidence="6">
    <location>
        <begin position="82"/>
        <end position="104"/>
    </location>
</feature>
<feature type="transmembrane region" description="Helical" evidence="6">
    <location>
        <begin position="350"/>
        <end position="371"/>
    </location>
</feature>
<feature type="transmembrane region" description="Helical" evidence="6">
    <location>
        <begin position="313"/>
        <end position="338"/>
    </location>
</feature>
<evidence type="ECO:0000256" key="1">
    <source>
        <dbReference type="ARBA" id="ARBA00004141"/>
    </source>
</evidence>
<feature type="transmembrane region" description="Helical" evidence="6">
    <location>
        <begin position="52"/>
        <end position="76"/>
    </location>
</feature>
<evidence type="ECO:0000256" key="4">
    <source>
        <dbReference type="ARBA" id="ARBA00022989"/>
    </source>
</evidence>
<dbReference type="AlphaFoldDB" id="A0A0P7ZNL2"/>
<evidence type="ECO:0000313" key="7">
    <source>
        <dbReference type="EMBL" id="KPQ36659.1"/>
    </source>
</evidence>
<evidence type="ECO:0000256" key="3">
    <source>
        <dbReference type="ARBA" id="ARBA00022692"/>
    </source>
</evidence>
<protein>
    <submittedName>
        <fullName evidence="7">Hydroxymethylpyrimidine transporter CytX</fullName>
    </submittedName>
</protein>
<evidence type="ECO:0000313" key="8">
    <source>
        <dbReference type="Proteomes" id="UP000050465"/>
    </source>
</evidence>
<comment type="similarity">
    <text evidence="2">Belongs to the purine-cytosine permease (2.A.39) family.</text>
</comment>
<dbReference type="GO" id="GO:0005886">
    <property type="term" value="C:plasma membrane"/>
    <property type="evidence" value="ECO:0007669"/>
    <property type="project" value="TreeGrafter"/>
</dbReference>